<feature type="region of interest" description="Disordered" evidence="4">
    <location>
        <begin position="140"/>
        <end position="246"/>
    </location>
</feature>
<dbReference type="Pfam" id="PF13414">
    <property type="entry name" value="TPR_11"/>
    <property type="match status" value="1"/>
</dbReference>
<evidence type="ECO:0000256" key="4">
    <source>
        <dbReference type="SAM" id="MobiDB-lite"/>
    </source>
</evidence>
<accession>A0ABP9X1J2</accession>
<keyword evidence="7" id="KW-1185">Reference proteome</keyword>
<protein>
    <recommendedName>
        <fullName evidence="8">Tetratricopeptide repeat protein</fullName>
    </recommendedName>
</protein>
<keyword evidence="1" id="KW-0677">Repeat</keyword>
<dbReference type="PROSITE" id="PS50293">
    <property type="entry name" value="TPR_REGION"/>
    <property type="match status" value="1"/>
</dbReference>
<keyword evidence="5" id="KW-0732">Signal</keyword>
<dbReference type="PROSITE" id="PS51257">
    <property type="entry name" value="PROKAR_LIPOPROTEIN"/>
    <property type="match status" value="1"/>
</dbReference>
<evidence type="ECO:0000313" key="6">
    <source>
        <dbReference type="EMBL" id="GAA5529308.1"/>
    </source>
</evidence>
<evidence type="ECO:0008006" key="8">
    <source>
        <dbReference type="Google" id="ProtNLM"/>
    </source>
</evidence>
<feature type="signal peptide" evidence="5">
    <location>
        <begin position="1"/>
        <end position="24"/>
    </location>
</feature>
<sequence>MKPTTIVSTGLLLLALTGCGAPSAADINAEGNALYEQGVYGQALNQYKEAVLMAPDRPEPQVNLGNTRYQMGDYLGAIEAPNNALQTADPATQAIIYYNQGNAHFRLEELDEAIEAYKKALRINPDDLDAKYNLELAQKIQEQQQQQQQASNQQDPNQQPQDGQQDPNQPPQDGQQPDPNQDPSGGGQPPERPQAPPSSMNPDEAERQLDQLERSEDRNREDLYDNYAVGADGNPTDSQGGDDEGW</sequence>
<dbReference type="SUPFAM" id="SSF48452">
    <property type="entry name" value="TPR-like"/>
    <property type="match status" value="1"/>
</dbReference>
<dbReference type="PANTHER" id="PTHR45586:SF1">
    <property type="entry name" value="LIPOPOLYSACCHARIDE ASSEMBLY PROTEIN B"/>
    <property type="match status" value="1"/>
</dbReference>
<dbReference type="Pfam" id="PF00515">
    <property type="entry name" value="TPR_1"/>
    <property type="match status" value="1"/>
</dbReference>
<dbReference type="InterPro" id="IPR051012">
    <property type="entry name" value="CellSynth/LPSAsmb/PSIAsmb"/>
</dbReference>
<feature type="compositionally biased region" description="Basic and acidic residues" evidence="4">
    <location>
        <begin position="204"/>
        <end position="223"/>
    </location>
</feature>
<feature type="chain" id="PRO_5045039177" description="Tetratricopeptide repeat protein" evidence="5">
    <location>
        <begin position="25"/>
        <end position="246"/>
    </location>
</feature>
<dbReference type="InterPro" id="IPR011990">
    <property type="entry name" value="TPR-like_helical_dom_sf"/>
</dbReference>
<evidence type="ECO:0000313" key="7">
    <source>
        <dbReference type="Proteomes" id="UP001428290"/>
    </source>
</evidence>
<feature type="repeat" description="TPR" evidence="3">
    <location>
        <begin position="24"/>
        <end position="57"/>
    </location>
</feature>
<feature type="compositionally biased region" description="Low complexity" evidence="4">
    <location>
        <begin position="143"/>
        <end position="183"/>
    </location>
</feature>
<evidence type="ECO:0000256" key="1">
    <source>
        <dbReference type="ARBA" id="ARBA00022737"/>
    </source>
</evidence>
<proteinExistence type="predicted"/>
<evidence type="ECO:0000256" key="3">
    <source>
        <dbReference type="PROSITE-ProRule" id="PRU00339"/>
    </source>
</evidence>
<dbReference type="RefSeq" id="WP_345722921.1">
    <property type="nucleotide sequence ID" value="NZ_BAABRU010000010.1"/>
</dbReference>
<organism evidence="6 7">
    <name type="scientific">Herpetosiphon gulosus</name>
    <dbReference type="NCBI Taxonomy" id="1973496"/>
    <lineage>
        <taxon>Bacteria</taxon>
        <taxon>Bacillati</taxon>
        <taxon>Chloroflexota</taxon>
        <taxon>Chloroflexia</taxon>
        <taxon>Herpetosiphonales</taxon>
        <taxon>Herpetosiphonaceae</taxon>
        <taxon>Herpetosiphon</taxon>
    </lineage>
</organism>
<comment type="caution">
    <text evidence="6">The sequence shown here is derived from an EMBL/GenBank/DDBJ whole genome shotgun (WGS) entry which is preliminary data.</text>
</comment>
<name>A0ABP9X1J2_9CHLR</name>
<feature type="repeat" description="TPR" evidence="3">
    <location>
        <begin position="94"/>
        <end position="127"/>
    </location>
</feature>
<evidence type="ECO:0000256" key="5">
    <source>
        <dbReference type="SAM" id="SignalP"/>
    </source>
</evidence>
<dbReference type="EMBL" id="BAABRU010000010">
    <property type="protein sequence ID" value="GAA5529308.1"/>
    <property type="molecule type" value="Genomic_DNA"/>
</dbReference>
<keyword evidence="2 3" id="KW-0802">TPR repeat</keyword>
<dbReference type="Proteomes" id="UP001428290">
    <property type="component" value="Unassembled WGS sequence"/>
</dbReference>
<dbReference type="PROSITE" id="PS50005">
    <property type="entry name" value="TPR"/>
    <property type="match status" value="2"/>
</dbReference>
<dbReference type="InterPro" id="IPR019734">
    <property type="entry name" value="TPR_rpt"/>
</dbReference>
<dbReference type="PANTHER" id="PTHR45586">
    <property type="entry name" value="TPR REPEAT-CONTAINING PROTEIN PA4667"/>
    <property type="match status" value="1"/>
</dbReference>
<gene>
    <name evidence="6" type="ORF">Hgul01_03116</name>
</gene>
<dbReference type="SMART" id="SM00028">
    <property type="entry name" value="TPR"/>
    <property type="match status" value="3"/>
</dbReference>
<dbReference type="Gene3D" id="1.25.40.10">
    <property type="entry name" value="Tetratricopeptide repeat domain"/>
    <property type="match status" value="1"/>
</dbReference>
<evidence type="ECO:0000256" key="2">
    <source>
        <dbReference type="ARBA" id="ARBA00022803"/>
    </source>
</evidence>
<reference evidence="6 7" key="1">
    <citation type="submission" date="2024-02" db="EMBL/GenBank/DDBJ databases">
        <title>Herpetosiphon gulosus NBRC 112829.</title>
        <authorList>
            <person name="Ichikawa N."/>
            <person name="Katano-Makiyama Y."/>
            <person name="Hidaka K."/>
        </authorList>
    </citation>
    <scope>NUCLEOTIDE SEQUENCE [LARGE SCALE GENOMIC DNA]</scope>
    <source>
        <strain evidence="6 7">NBRC 112829</strain>
    </source>
</reference>